<dbReference type="InterPro" id="IPR020843">
    <property type="entry name" value="ER"/>
</dbReference>
<dbReference type="Proteomes" id="UP000075349">
    <property type="component" value="Unassembled WGS sequence"/>
</dbReference>
<dbReference type="SMART" id="SM00829">
    <property type="entry name" value="PKS_ER"/>
    <property type="match status" value="1"/>
</dbReference>
<accession>A0A151JEU0</accession>
<reference evidence="5" key="1">
    <citation type="submission" date="2015-12" db="EMBL/GenBank/DDBJ databases">
        <authorList>
            <person name="Tarr C.L."/>
            <person name="Gladney L.M."/>
        </authorList>
    </citation>
    <scope>NUCLEOTIDE SEQUENCE [LARGE SCALE GENOMIC DNA]</scope>
    <source>
        <strain evidence="5">2756-81</strain>
    </source>
</reference>
<dbReference type="AlphaFoldDB" id="A0A151JEU0"/>
<dbReference type="CDD" id="cd05282">
    <property type="entry name" value="ETR_like"/>
    <property type="match status" value="1"/>
</dbReference>
<feature type="domain" description="Enoyl reductase (ER)" evidence="3">
    <location>
        <begin position="14"/>
        <end position="324"/>
    </location>
</feature>
<dbReference type="GO" id="GO:0070402">
    <property type="term" value="F:NADPH binding"/>
    <property type="evidence" value="ECO:0007669"/>
    <property type="project" value="TreeGrafter"/>
</dbReference>
<protein>
    <submittedName>
        <fullName evidence="4">Alcohol dehydrogenase</fullName>
    </submittedName>
</protein>
<name>A0A151JEU0_9VIBR</name>
<dbReference type="PANTHER" id="PTHR48106">
    <property type="entry name" value="QUINONE OXIDOREDUCTASE PIG3-RELATED"/>
    <property type="match status" value="1"/>
</dbReference>
<evidence type="ECO:0000313" key="5">
    <source>
        <dbReference type="Proteomes" id="UP000075349"/>
    </source>
</evidence>
<dbReference type="Gene3D" id="3.90.180.10">
    <property type="entry name" value="Medium-chain alcohol dehydrogenases, catalytic domain"/>
    <property type="match status" value="1"/>
</dbReference>
<evidence type="ECO:0000256" key="1">
    <source>
        <dbReference type="ARBA" id="ARBA00022857"/>
    </source>
</evidence>
<dbReference type="InterPro" id="IPR036291">
    <property type="entry name" value="NAD(P)-bd_dom_sf"/>
</dbReference>
<dbReference type="PANTHER" id="PTHR48106:SF18">
    <property type="entry name" value="QUINONE OXIDOREDUCTASE PIG3"/>
    <property type="match status" value="1"/>
</dbReference>
<dbReference type="InterPro" id="IPR013154">
    <property type="entry name" value="ADH-like_N"/>
</dbReference>
<evidence type="ECO:0000256" key="2">
    <source>
        <dbReference type="ARBA" id="ARBA00023002"/>
    </source>
</evidence>
<dbReference type="InterPro" id="IPR011032">
    <property type="entry name" value="GroES-like_sf"/>
</dbReference>
<dbReference type="Gene3D" id="3.40.50.720">
    <property type="entry name" value="NAD(P)-binding Rossmann-like Domain"/>
    <property type="match status" value="1"/>
</dbReference>
<organism evidence="4 5">
    <name type="scientific">Vibrio cidicii</name>
    <dbReference type="NCBI Taxonomy" id="1763883"/>
    <lineage>
        <taxon>Bacteria</taxon>
        <taxon>Pseudomonadati</taxon>
        <taxon>Pseudomonadota</taxon>
        <taxon>Gammaproteobacteria</taxon>
        <taxon>Vibrionales</taxon>
        <taxon>Vibrionaceae</taxon>
        <taxon>Vibrio</taxon>
    </lineage>
</organism>
<keyword evidence="2" id="KW-0560">Oxidoreductase</keyword>
<gene>
    <name evidence="4" type="ORF">AUQ44_18285</name>
</gene>
<evidence type="ECO:0000313" key="4">
    <source>
        <dbReference type="EMBL" id="KYN24294.1"/>
    </source>
</evidence>
<dbReference type="SUPFAM" id="SSF51735">
    <property type="entry name" value="NAD(P)-binding Rossmann-fold domains"/>
    <property type="match status" value="1"/>
</dbReference>
<evidence type="ECO:0000259" key="3">
    <source>
        <dbReference type="SMART" id="SM00829"/>
    </source>
</evidence>
<dbReference type="Pfam" id="PF08240">
    <property type="entry name" value="ADH_N"/>
    <property type="match status" value="1"/>
</dbReference>
<dbReference type="EMBL" id="LOMK01000002">
    <property type="protein sequence ID" value="KYN24294.1"/>
    <property type="molecule type" value="Genomic_DNA"/>
</dbReference>
<sequence>MINTRVKQCCFGPAKESLTLEEVELQPLEADKIRVQIEATNINPSDLLSIQGVGQYRRVHVPPRVPGFEAVGRIVDIGISDSEFLLGQKVLVAMGGTCQQYVDAAPDNLFLLPPSLDNGYACQLYINALTAWVITQKVAQLSQKDVVIVNAAGSAIGKIYAQLSRSLGFRLIAVTSNPQHYPYQNLAVLNANQDLNSQIQTRGLPTPTVAFDAIGGQAGTALAHTLGRKAQFINYGTLSLTPYDNVFFQCIKQREINFSTFFLRYWEESVGKVVRKEVFAEMLAHFLTQHIALDIERKLPLAKFQSAIESIENPANRRQGKIILTL</sequence>
<comment type="caution">
    <text evidence="4">The sequence shown here is derived from an EMBL/GenBank/DDBJ whole genome shotgun (WGS) entry which is preliminary data.</text>
</comment>
<dbReference type="SUPFAM" id="SSF50129">
    <property type="entry name" value="GroES-like"/>
    <property type="match status" value="1"/>
</dbReference>
<proteinExistence type="predicted"/>
<dbReference type="GO" id="GO:0016651">
    <property type="term" value="F:oxidoreductase activity, acting on NAD(P)H"/>
    <property type="evidence" value="ECO:0007669"/>
    <property type="project" value="TreeGrafter"/>
</dbReference>
<keyword evidence="1" id="KW-0521">NADP</keyword>